<dbReference type="Proteomes" id="UP000030008">
    <property type="component" value="Unassembled WGS sequence"/>
</dbReference>
<feature type="transmembrane region" description="Helical" evidence="9">
    <location>
        <begin position="266"/>
        <end position="290"/>
    </location>
</feature>
<dbReference type="GO" id="GO:1902815">
    <property type="term" value="P:N,N'-diacetylchitobiose import"/>
    <property type="evidence" value="ECO:0007669"/>
    <property type="project" value="TreeGrafter"/>
</dbReference>
<dbReference type="Proteomes" id="UP001203972">
    <property type="component" value="Unassembled WGS sequence"/>
</dbReference>
<evidence type="ECO:0000259" key="10">
    <source>
        <dbReference type="PROSITE" id="PS51105"/>
    </source>
</evidence>
<feature type="transmembrane region" description="Helical" evidence="9">
    <location>
        <begin position="130"/>
        <end position="148"/>
    </location>
</feature>
<feature type="transmembrane region" description="Helical" evidence="9">
    <location>
        <begin position="35"/>
        <end position="55"/>
    </location>
</feature>
<dbReference type="InterPro" id="IPR004796">
    <property type="entry name" value="PTS_IIC_cello"/>
</dbReference>
<feature type="transmembrane region" description="Helical" evidence="9">
    <location>
        <begin position="302"/>
        <end position="323"/>
    </location>
</feature>
<organism evidence="11 14">
    <name type="scientific">Clostridium innocuum</name>
    <dbReference type="NCBI Taxonomy" id="1522"/>
    <lineage>
        <taxon>Bacteria</taxon>
        <taxon>Bacillati</taxon>
        <taxon>Bacillota</taxon>
        <taxon>Clostridia</taxon>
        <taxon>Eubacteriales</taxon>
        <taxon>Clostridiaceae</taxon>
        <taxon>Clostridium</taxon>
    </lineage>
</organism>
<protein>
    <recommendedName>
        <fullName evidence="8">Permease IIC component</fullName>
    </recommendedName>
</protein>
<proteinExistence type="predicted"/>
<gene>
    <name evidence="11" type="ORF">CIAN88_03415</name>
    <name evidence="13" type="ORF">GT664_08770</name>
    <name evidence="12" type="ORF">MKC95_07570</name>
</gene>
<name>A0A099I940_CLOIN</name>
<feature type="transmembrane region" description="Helical" evidence="9">
    <location>
        <begin position="378"/>
        <end position="396"/>
    </location>
</feature>
<evidence type="ECO:0000256" key="9">
    <source>
        <dbReference type="SAM" id="Phobius"/>
    </source>
</evidence>
<keyword evidence="2 8" id="KW-0813">Transport</keyword>
<dbReference type="PANTHER" id="PTHR33989:SF4">
    <property type="entry name" value="PTS SYSTEM N,N'-DIACETYLCHITOBIOSE-SPECIFIC EIIC COMPONENT"/>
    <property type="match status" value="1"/>
</dbReference>
<accession>A0A099I940</accession>
<dbReference type="EMBL" id="JQIF01000015">
    <property type="protein sequence ID" value="KGJ54509.1"/>
    <property type="molecule type" value="Genomic_DNA"/>
</dbReference>
<feature type="transmembrane region" description="Helical" evidence="9">
    <location>
        <begin position="92"/>
        <end position="110"/>
    </location>
</feature>
<keyword evidence="5 9" id="KW-0812">Transmembrane</keyword>
<feature type="transmembrane region" description="Helical" evidence="9">
    <location>
        <begin position="228"/>
        <end position="246"/>
    </location>
</feature>
<evidence type="ECO:0000256" key="5">
    <source>
        <dbReference type="ARBA" id="ARBA00022692"/>
    </source>
</evidence>
<evidence type="ECO:0000256" key="1">
    <source>
        <dbReference type="ARBA" id="ARBA00004651"/>
    </source>
</evidence>
<dbReference type="EMBL" id="WWTN01000012">
    <property type="protein sequence ID" value="MZH55849.1"/>
    <property type="molecule type" value="Genomic_DNA"/>
</dbReference>
<evidence type="ECO:0000313" key="12">
    <source>
        <dbReference type="EMBL" id="MCR0232623.1"/>
    </source>
</evidence>
<evidence type="ECO:0000256" key="8">
    <source>
        <dbReference type="PIRNR" id="PIRNR006351"/>
    </source>
</evidence>
<evidence type="ECO:0000256" key="3">
    <source>
        <dbReference type="ARBA" id="ARBA00022475"/>
    </source>
</evidence>
<comment type="caution">
    <text evidence="11">The sequence shown here is derived from an EMBL/GenBank/DDBJ whole genome shotgun (WGS) entry which is preliminary data.</text>
</comment>
<keyword evidence="3 8" id="KW-1003">Cell membrane</keyword>
<dbReference type="GO" id="GO:0005886">
    <property type="term" value="C:plasma membrane"/>
    <property type="evidence" value="ECO:0007669"/>
    <property type="project" value="UniProtKB-SubCell"/>
</dbReference>
<comment type="function">
    <text evidence="8">The phosphoenolpyruvate-dependent sugar phosphotransferase system (PTS), a major carbohydrate active -transport system, catalyzes the phosphorylation of incoming sugar substrates concomitant with their translocation across the cell membrane.</text>
</comment>
<feature type="transmembrane region" description="Helical" evidence="9">
    <location>
        <begin position="195"/>
        <end position="221"/>
    </location>
</feature>
<feature type="transmembrane region" description="Helical" evidence="9">
    <location>
        <begin position="160"/>
        <end position="183"/>
    </location>
</feature>
<dbReference type="PANTHER" id="PTHR33989">
    <property type="match status" value="1"/>
</dbReference>
<keyword evidence="4 8" id="KW-0762">Sugar transport</keyword>
<feature type="transmembrane region" description="Helical" evidence="9">
    <location>
        <begin position="61"/>
        <end position="80"/>
    </location>
</feature>
<reference evidence="13" key="2">
    <citation type="journal article" date="2019" name="Nat. Med.">
        <title>A library of human gut bacterial isolates paired with longitudinal multiomics data enables mechanistic microbiome research.</title>
        <authorList>
            <person name="Poyet M."/>
            <person name="Groussin M."/>
            <person name="Gibbons S.M."/>
            <person name="Avila-Pacheco J."/>
            <person name="Jiang X."/>
            <person name="Kearney S.M."/>
            <person name="Perrotta A.R."/>
            <person name="Berdy B."/>
            <person name="Zhao S."/>
            <person name="Lieberman T.D."/>
            <person name="Swanson P.K."/>
            <person name="Smith M."/>
            <person name="Roesemann S."/>
            <person name="Alexander J.E."/>
            <person name="Rich S.A."/>
            <person name="Livny J."/>
            <person name="Vlamakis H."/>
            <person name="Clish C."/>
            <person name="Bullock K."/>
            <person name="Deik A."/>
            <person name="Scott J."/>
            <person name="Pierce K.A."/>
            <person name="Xavier R.J."/>
            <person name="Alm E.J."/>
        </authorList>
    </citation>
    <scope>NUCLEOTIDE SEQUENCE</scope>
    <source>
        <strain evidence="13">BIOML-A12</strain>
    </source>
</reference>
<sequence length="417" mass="45786">MKKFMNWLSTVFAPKMNEICSKPWIAAVSSSMQKIIPFILTGSVIYFYNVFRSYLPALPDLGMIADYSFGLISLILAFVVGQQCMEKLNHPFYLTNCGIVSMAVFMMFIIPGTDEAGNMVIQGGRLGATGIAVGIVAGLFTSIIFNLYSKLHVLEDSTSIPDFVVGWINYILPTLITLGLGMVLTKYCNFDIFEIVLWIFSPLAGFAQTMPGFILCCFIPAVLYSMGISSWLFGAVTTPIFLAGIQENINMVAQGLPATNIATSETVFTAALVTMGGMGATLALNVLMCFSKSKQLKTLGRIFIGPSIFNINEPIMFGAPVVFNPLLMLPMWLNSIVGPAIVYIVMSLGWLNIPATLNQVGQVPVPVSTVMITQDMRGILWAVVLFVVYFAIWYPFFKVFEKQKLAEEAQENAPSQN</sequence>
<keyword evidence="7 8" id="KW-0472">Membrane</keyword>
<evidence type="ECO:0000313" key="11">
    <source>
        <dbReference type="EMBL" id="KGJ54509.1"/>
    </source>
</evidence>
<evidence type="ECO:0000256" key="6">
    <source>
        <dbReference type="ARBA" id="ARBA00022989"/>
    </source>
</evidence>
<dbReference type="PIRSF" id="PIRSF006351">
    <property type="entry name" value="PTS_EIIC-Cellobiose"/>
    <property type="match status" value="1"/>
</dbReference>
<reference evidence="11 14" key="1">
    <citation type="submission" date="2014-08" db="EMBL/GenBank/DDBJ databases">
        <title>Clostridium innocuum, an unnegligible vancomycin-resistant pathogen causing extra-intestinal infections.</title>
        <authorList>
            <person name="Feng Y."/>
            <person name="Chiu C.-H."/>
        </authorList>
    </citation>
    <scope>NUCLEOTIDE SEQUENCE [LARGE SCALE GENOMIC DNA]</scope>
    <source>
        <strain evidence="11 14">AN88</strain>
    </source>
</reference>
<keyword evidence="6 9" id="KW-1133">Transmembrane helix</keyword>
<evidence type="ECO:0000313" key="13">
    <source>
        <dbReference type="EMBL" id="MZH55849.1"/>
    </source>
</evidence>
<dbReference type="InterPro" id="IPR051088">
    <property type="entry name" value="PTS_Sugar-EIIC/EIIB"/>
</dbReference>
<dbReference type="Proteomes" id="UP000604383">
    <property type="component" value="Unassembled WGS sequence"/>
</dbReference>
<evidence type="ECO:0000256" key="7">
    <source>
        <dbReference type="ARBA" id="ARBA00023136"/>
    </source>
</evidence>
<dbReference type="PROSITE" id="PS51105">
    <property type="entry name" value="PTS_EIIC_TYPE_3"/>
    <property type="match status" value="1"/>
</dbReference>
<comment type="subcellular location">
    <subcellularLocation>
        <location evidence="1">Cell membrane</location>
        <topology evidence="1">Multi-pass membrane protein</topology>
    </subcellularLocation>
</comment>
<dbReference type="RefSeq" id="WP_008818329.1">
    <property type="nucleotide sequence ID" value="NZ_AP025565.1"/>
</dbReference>
<evidence type="ECO:0000256" key="2">
    <source>
        <dbReference type="ARBA" id="ARBA00022448"/>
    </source>
</evidence>
<feature type="domain" description="PTS EIIC type-3" evidence="10">
    <location>
        <begin position="8"/>
        <end position="396"/>
    </location>
</feature>
<dbReference type="Pfam" id="PF02378">
    <property type="entry name" value="PTS_EIIC"/>
    <property type="match status" value="1"/>
</dbReference>
<dbReference type="EMBL" id="JAKTMA010000010">
    <property type="protein sequence ID" value="MCR0232623.1"/>
    <property type="molecule type" value="Genomic_DNA"/>
</dbReference>
<dbReference type="InterPro" id="IPR003352">
    <property type="entry name" value="PTS_EIIC"/>
</dbReference>
<dbReference type="AlphaFoldDB" id="A0A099I940"/>
<evidence type="ECO:0000313" key="14">
    <source>
        <dbReference type="Proteomes" id="UP000030008"/>
    </source>
</evidence>
<dbReference type="InterPro" id="IPR004501">
    <property type="entry name" value="PTS_EIIC_3"/>
</dbReference>
<reference evidence="12" key="3">
    <citation type="journal article" date="2022" name="Clin. Infect. Dis.">
        <title>Association between Clostridium innocuum and antibiotic-associated diarrhea in adults and children: A cross-sectional study and comparative genomics analysis.</title>
        <authorList>
            <person name="Cherny K.E."/>
            <person name="Muscat E.B."/>
            <person name="Balaji A."/>
            <person name="Mukherjee J."/>
            <person name="Ozer E.A."/>
            <person name="Angarone M.P."/>
            <person name="Hauser A.R."/>
            <person name="Sichel J.S."/>
            <person name="Amponsah E."/>
            <person name="Kociolek L.K."/>
        </authorList>
    </citation>
    <scope>NUCLEOTIDE SEQUENCE</scope>
    <source>
        <strain evidence="12">NU1-AC-029v</strain>
    </source>
</reference>
<dbReference type="GO" id="GO:0009401">
    <property type="term" value="P:phosphoenolpyruvate-dependent sugar phosphotransferase system"/>
    <property type="evidence" value="ECO:0007669"/>
    <property type="project" value="InterPro"/>
</dbReference>
<evidence type="ECO:0000256" key="4">
    <source>
        <dbReference type="ARBA" id="ARBA00022597"/>
    </source>
</evidence>
<feature type="transmembrane region" description="Helical" evidence="9">
    <location>
        <begin position="329"/>
        <end position="351"/>
    </location>
</feature>
<dbReference type="GO" id="GO:0008982">
    <property type="term" value="F:protein-N(PI)-phosphohistidine-sugar phosphotransferase activity"/>
    <property type="evidence" value="ECO:0007669"/>
    <property type="project" value="UniProtKB-UniRule"/>
</dbReference>